<dbReference type="Gene3D" id="2.40.128.140">
    <property type="entry name" value="Outer membrane protein"/>
    <property type="match status" value="1"/>
</dbReference>
<name>A0A369TCW7_9PROT</name>
<organism evidence="2 3">
    <name type="scientific">Ferruginivarius sediminum</name>
    <dbReference type="NCBI Taxonomy" id="2661937"/>
    <lineage>
        <taxon>Bacteria</taxon>
        <taxon>Pseudomonadati</taxon>
        <taxon>Pseudomonadota</taxon>
        <taxon>Alphaproteobacteria</taxon>
        <taxon>Rhodospirillales</taxon>
        <taxon>Rhodospirillaceae</taxon>
        <taxon>Ferruginivarius</taxon>
    </lineage>
</organism>
<accession>A0A369TCW7</accession>
<dbReference type="Proteomes" id="UP000253941">
    <property type="component" value="Unassembled WGS sequence"/>
</dbReference>
<protein>
    <submittedName>
        <fullName evidence="2">Lipid A deacylase LpxR family protein</fullName>
    </submittedName>
</protein>
<reference evidence="2 3" key="1">
    <citation type="submission" date="2018-07" db="EMBL/GenBank/DDBJ databases">
        <title>Venubactetium sediminum gen. nov., sp. nov., isolated from a marine solar saltern.</title>
        <authorList>
            <person name="Wang S."/>
        </authorList>
    </citation>
    <scope>NUCLEOTIDE SEQUENCE [LARGE SCALE GENOMIC DNA]</scope>
    <source>
        <strain evidence="2 3">WD2A32</strain>
    </source>
</reference>
<gene>
    <name evidence="2" type="ORF">DRB17_08245</name>
</gene>
<feature type="signal peptide" evidence="1">
    <location>
        <begin position="1"/>
        <end position="24"/>
    </location>
</feature>
<comment type="caution">
    <text evidence="2">The sequence shown here is derived from an EMBL/GenBank/DDBJ whole genome shotgun (WGS) entry which is preliminary data.</text>
</comment>
<evidence type="ECO:0000313" key="2">
    <source>
        <dbReference type="EMBL" id="RDD62374.1"/>
    </source>
</evidence>
<dbReference type="RefSeq" id="WP_114581886.1">
    <property type="nucleotide sequence ID" value="NZ_QPMH01000006.1"/>
</dbReference>
<feature type="chain" id="PRO_5016754237" evidence="1">
    <location>
        <begin position="25"/>
        <end position="330"/>
    </location>
</feature>
<keyword evidence="1" id="KW-0732">Signal</keyword>
<dbReference type="InterPro" id="IPR018707">
    <property type="entry name" value="LpxR"/>
</dbReference>
<sequence>MARFSFASLAVYVLLLAVPTTLSADDGRGTLNVVFENDRAANTDRHFTHGSYASYVTKRGGAPDWAVALGEAVPGRLMDKGVDRIGFVLGQDMFTPDDIGRFDLIEGDRPYAGWLYTGMKLIAEERENLQRLELDVGVVGPASRADDTQAIVHEILGVQRPNGWDNQLDNEPGAVLIYERKWRRIDTLPLTDIEIALIPHATAALGNIYTFAAGGASLAIGQELEASWGPARIFPGLRGSDFFEAGERLHWQLFMGGQVRAVARNIFLDGNTFADSHSVDKEPVVGDLQFGAELAYDRYRLAFTQVVRTREFENQTENDLFGAITLSVQF</sequence>
<dbReference type="InterPro" id="IPR037107">
    <property type="entry name" value="Put_OMP_sf"/>
</dbReference>
<evidence type="ECO:0000256" key="1">
    <source>
        <dbReference type="SAM" id="SignalP"/>
    </source>
</evidence>
<dbReference type="EMBL" id="QPMH01000006">
    <property type="protein sequence ID" value="RDD62374.1"/>
    <property type="molecule type" value="Genomic_DNA"/>
</dbReference>
<proteinExistence type="predicted"/>
<evidence type="ECO:0000313" key="3">
    <source>
        <dbReference type="Proteomes" id="UP000253941"/>
    </source>
</evidence>
<dbReference type="Pfam" id="PF09982">
    <property type="entry name" value="LpxR"/>
    <property type="match status" value="1"/>
</dbReference>
<keyword evidence="3" id="KW-1185">Reference proteome</keyword>
<dbReference type="AlphaFoldDB" id="A0A369TCW7"/>